<keyword evidence="5" id="KW-0805">Transcription regulation</keyword>
<feature type="region of interest" description="Disordered" evidence="9">
    <location>
        <begin position="1"/>
        <end position="54"/>
    </location>
</feature>
<evidence type="ECO:0000259" key="10">
    <source>
        <dbReference type="PROSITE" id="PS50157"/>
    </source>
</evidence>
<dbReference type="PROSITE" id="PS50157">
    <property type="entry name" value="ZINC_FINGER_C2H2_2"/>
    <property type="match status" value="6"/>
</dbReference>
<evidence type="ECO:0000256" key="3">
    <source>
        <dbReference type="ARBA" id="ARBA00022771"/>
    </source>
</evidence>
<comment type="subcellular location">
    <subcellularLocation>
        <location evidence="1">Nucleus</location>
    </subcellularLocation>
</comment>
<feature type="domain" description="C2H2-type" evidence="10">
    <location>
        <begin position="183"/>
        <end position="219"/>
    </location>
</feature>
<keyword evidence="12" id="KW-1185">Reference proteome</keyword>
<name>A0AA38XLE5_9EURO</name>
<evidence type="ECO:0000256" key="1">
    <source>
        <dbReference type="ARBA" id="ARBA00004123"/>
    </source>
</evidence>
<keyword evidence="4" id="KW-0862">Zinc</keyword>
<dbReference type="Proteomes" id="UP001172673">
    <property type="component" value="Unassembled WGS sequence"/>
</dbReference>
<keyword evidence="6" id="KW-0804">Transcription</keyword>
<evidence type="ECO:0000256" key="9">
    <source>
        <dbReference type="SAM" id="MobiDB-lite"/>
    </source>
</evidence>
<dbReference type="GO" id="GO:0005634">
    <property type="term" value="C:nucleus"/>
    <property type="evidence" value="ECO:0007669"/>
    <property type="project" value="UniProtKB-SubCell"/>
</dbReference>
<evidence type="ECO:0000313" key="12">
    <source>
        <dbReference type="Proteomes" id="UP001172673"/>
    </source>
</evidence>
<evidence type="ECO:0000256" key="8">
    <source>
        <dbReference type="PROSITE-ProRule" id="PRU00042"/>
    </source>
</evidence>
<feature type="domain" description="C2H2-type" evidence="10">
    <location>
        <begin position="151"/>
        <end position="182"/>
    </location>
</feature>
<dbReference type="SMART" id="SM00355">
    <property type="entry name" value="ZnF_C2H2"/>
    <property type="match status" value="8"/>
</dbReference>
<evidence type="ECO:0000256" key="6">
    <source>
        <dbReference type="ARBA" id="ARBA00023163"/>
    </source>
</evidence>
<dbReference type="PANTHER" id="PTHR46179:SF13">
    <property type="entry name" value="C2H2-TYPE DOMAIN-CONTAINING PROTEIN"/>
    <property type="match status" value="1"/>
</dbReference>
<accession>A0AA38XLE5</accession>
<feature type="compositionally biased region" description="Polar residues" evidence="9">
    <location>
        <begin position="29"/>
        <end position="46"/>
    </location>
</feature>
<dbReference type="PANTHER" id="PTHR46179">
    <property type="entry name" value="ZINC FINGER PROTEIN"/>
    <property type="match status" value="1"/>
</dbReference>
<evidence type="ECO:0000256" key="7">
    <source>
        <dbReference type="ARBA" id="ARBA00023242"/>
    </source>
</evidence>
<keyword evidence="2" id="KW-0479">Metal-binding</keyword>
<feature type="domain" description="C2H2-type" evidence="10">
    <location>
        <begin position="121"/>
        <end position="150"/>
    </location>
</feature>
<evidence type="ECO:0000256" key="5">
    <source>
        <dbReference type="ARBA" id="ARBA00023015"/>
    </source>
</evidence>
<proteinExistence type="predicted"/>
<dbReference type="SUPFAM" id="SSF57667">
    <property type="entry name" value="beta-beta-alpha zinc fingers"/>
    <property type="match status" value="3"/>
</dbReference>
<dbReference type="Pfam" id="PF00096">
    <property type="entry name" value="zf-C2H2"/>
    <property type="match status" value="5"/>
</dbReference>
<evidence type="ECO:0000256" key="4">
    <source>
        <dbReference type="ARBA" id="ARBA00022833"/>
    </source>
</evidence>
<dbReference type="GO" id="GO:0006357">
    <property type="term" value="P:regulation of transcription by RNA polymerase II"/>
    <property type="evidence" value="ECO:0007669"/>
    <property type="project" value="TreeGrafter"/>
</dbReference>
<keyword evidence="7" id="KW-0539">Nucleus</keyword>
<dbReference type="InterPro" id="IPR036236">
    <property type="entry name" value="Znf_C2H2_sf"/>
</dbReference>
<dbReference type="InterPro" id="IPR051061">
    <property type="entry name" value="Zinc_finger_trans_reg"/>
</dbReference>
<dbReference type="Gene3D" id="3.30.160.60">
    <property type="entry name" value="Classic Zinc Finger"/>
    <property type="match status" value="5"/>
</dbReference>
<dbReference type="GO" id="GO:0008270">
    <property type="term" value="F:zinc ion binding"/>
    <property type="evidence" value="ECO:0007669"/>
    <property type="project" value="UniProtKB-KW"/>
</dbReference>
<feature type="domain" description="C2H2-type" evidence="10">
    <location>
        <begin position="301"/>
        <end position="331"/>
    </location>
</feature>
<feature type="domain" description="C2H2-type" evidence="10">
    <location>
        <begin position="90"/>
        <end position="120"/>
    </location>
</feature>
<feature type="region of interest" description="Disordered" evidence="9">
    <location>
        <begin position="386"/>
        <end position="433"/>
    </location>
</feature>
<dbReference type="AlphaFoldDB" id="A0AA38XLE5"/>
<feature type="domain" description="C2H2-type" evidence="10">
    <location>
        <begin position="60"/>
        <end position="89"/>
    </location>
</feature>
<organism evidence="11 12">
    <name type="scientific">Cladophialophora chaetospira</name>
    <dbReference type="NCBI Taxonomy" id="386627"/>
    <lineage>
        <taxon>Eukaryota</taxon>
        <taxon>Fungi</taxon>
        <taxon>Dikarya</taxon>
        <taxon>Ascomycota</taxon>
        <taxon>Pezizomycotina</taxon>
        <taxon>Eurotiomycetes</taxon>
        <taxon>Chaetothyriomycetidae</taxon>
        <taxon>Chaetothyriales</taxon>
        <taxon>Herpotrichiellaceae</taxon>
        <taxon>Cladophialophora</taxon>
    </lineage>
</organism>
<keyword evidence="3 8" id="KW-0863">Zinc-finger</keyword>
<dbReference type="EMBL" id="JAPDRK010000002">
    <property type="protein sequence ID" value="KAJ9615495.1"/>
    <property type="molecule type" value="Genomic_DNA"/>
</dbReference>
<evidence type="ECO:0000313" key="11">
    <source>
        <dbReference type="EMBL" id="KAJ9615495.1"/>
    </source>
</evidence>
<dbReference type="InterPro" id="IPR013087">
    <property type="entry name" value="Znf_C2H2_type"/>
</dbReference>
<evidence type="ECO:0000256" key="2">
    <source>
        <dbReference type="ARBA" id="ARBA00022723"/>
    </source>
</evidence>
<reference evidence="11" key="1">
    <citation type="submission" date="2022-10" db="EMBL/GenBank/DDBJ databases">
        <title>Culturing micro-colonial fungi from biological soil crusts in the Mojave desert and describing Neophaeococcomyces mojavensis, and introducing the new genera and species Taxawa tesnikishii.</title>
        <authorList>
            <person name="Kurbessoian T."/>
            <person name="Stajich J.E."/>
        </authorList>
    </citation>
    <scope>NUCLEOTIDE SEQUENCE</scope>
    <source>
        <strain evidence="11">TK_41</strain>
    </source>
</reference>
<feature type="compositionally biased region" description="Acidic residues" evidence="9">
    <location>
        <begin position="1"/>
        <end position="24"/>
    </location>
</feature>
<comment type="caution">
    <text evidence="11">The sequence shown here is derived from an EMBL/GenBank/DDBJ whole genome shotgun (WGS) entry which is preliminary data.</text>
</comment>
<protein>
    <recommendedName>
        <fullName evidence="10">C2H2-type domain-containing protein</fullName>
    </recommendedName>
</protein>
<gene>
    <name evidence="11" type="ORF">H2200_001570</name>
</gene>
<sequence>MRVAESDDELDADYDMLDSDLDEDELKKSTSTGVSPASTAPSTPFLNPSGKLPRRRQKIHECTFEDCDRVFDRKARLEDHLRSHNKERNFKCPHSPCTKTFLRDSHLKHHVKNQHTQERDHKCEWDGCDASFTTGTRLRRHIATHEAREQFRCHGYSGCDQTFRKQETLDRHIKTVHQGVRAFPCEELDPTTGAPCNKAYDTAENLRTHVRAKHDTTRFSCDECVALNEALLLDPEKQGDTQTRPAQFATYALLQAHNAEYHPPMCDFCPTSFVTAKELTRHLELQHGVLPEKKTKNATVFNCTFEGCGKKFTKRGNLNVHVKTVHENKRDFVCGKTLVPLPSDAVDRGDVVVHGCGRGFTSKASLEEHVRTAHLELPSKRMIREKKRKASMPFEEAQPKKPKQRKTRSDKGVPRGSALNGLTGLGEPTTPVVEDGPFPFGFGDDTFAQTEMEDQLQPVPSAATRFRSGTGDSLFGDNPTFLSDSMTICEDVIYSQGTAYHYPSGEYPTLLSRRLARTTVHDDEDLSAGHIFTSPSHNLPIDDYDDVNFFGYFEQESSVNGSNPKYMYPAL</sequence>
<dbReference type="PROSITE" id="PS00028">
    <property type="entry name" value="ZINC_FINGER_C2H2_1"/>
    <property type="match status" value="5"/>
</dbReference>